<proteinExistence type="predicted"/>
<comment type="caution">
    <text evidence="1">The sequence shown here is derived from an EMBL/GenBank/DDBJ whole genome shotgun (WGS) entry which is preliminary data.</text>
</comment>
<accession>A0A510PFH4</accession>
<name>A0A510PFH4_MICAE</name>
<sequence length="31" mass="3907">MLDRPMLNALTNEQWHQFNRQVEKRYLFAEQ</sequence>
<reference evidence="1 2" key="1">
    <citation type="journal article" date="2019" name="Appl. Environ. Microbiol.">
        <title>Co-occurrence of broad and narrow host-range viruses infecting the toxic bloom-forming cyanobacterium Microcystis aeruginosa.</title>
        <authorList>
            <person name="Morimoto D."/>
            <person name="Tominaga K."/>
            <person name="Nishimura Y."/>
            <person name="Yoshida N."/>
            <person name="Kimura S."/>
            <person name="Sako Y."/>
            <person name="Yoshida T."/>
        </authorList>
    </citation>
    <scope>NUCLEOTIDE SEQUENCE [LARGE SCALE GENOMIC DNA]</scope>
    <source>
        <strain evidence="1 2">11-30S32</strain>
    </source>
</reference>
<dbReference type="EMBL" id="BHVU01000049">
    <property type="protein sequence ID" value="GCA92558.1"/>
    <property type="molecule type" value="Genomic_DNA"/>
</dbReference>
<evidence type="ECO:0000313" key="1">
    <source>
        <dbReference type="EMBL" id="GCA92558.1"/>
    </source>
</evidence>
<dbReference type="AlphaFoldDB" id="A0A510PFH4"/>
<organism evidence="1 2">
    <name type="scientific">Microcystis aeruginosa 11-30S32</name>
    <dbReference type="NCBI Taxonomy" id="2358142"/>
    <lineage>
        <taxon>Bacteria</taxon>
        <taxon>Bacillati</taxon>
        <taxon>Cyanobacteriota</taxon>
        <taxon>Cyanophyceae</taxon>
        <taxon>Oscillatoriophycideae</taxon>
        <taxon>Chroococcales</taxon>
        <taxon>Microcystaceae</taxon>
        <taxon>Microcystis</taxon>
    </lineage>
</organism>
<gene>
    <name evidence="1" type="ORF">MAE30S32_12100</name>
</gene>
<protein>
    <submittedName>
        <fullName evidence="1">Uncharacterized protein</fullName>
    </submittedName>
</protein>
<dbReference type="Proteomes" id="UP000321223">
    <property type="component" value="Unassembled WGS sequence"/>
</dbReference>
<evidence type="ECO:0000313" key="2">
    <source>
        <dbReference type="Proteomes" id="UP000321223"/>
    </source>
</evidence>